<dbReference type="Proteomes" id="UP000022910">
    <property type="component" value="Unassembled WGS sequence"/>
</dbReference>
<dbReference type="InterPro" id="IPR000555">
    <property type="entry name" value="JAMM/MPN+_dom"/>
</dbReference>
<proteinExistence type="inferred from homology"/>
<evidence type="ECO:0000256" key="5">
    <source>
        <dbReference type="SAM" id="MobiDB-lite"/>
    </source>
</evidence>
<evidence type="ECO:0000256" key="1">
    <source>
        <dbReference type="ARBA" id="ARBA00022490"/>
    </source>
</evidence>
<dbReference type="InterPro" id="IPR027524">
    <property type="entry name" value="eIF3h"/>
</dbReference>
<dbReference type="STRING" id="1432141.A0A015JUM1"/>
<evidence type="ECO:0000313" key="8">
    <source>
        <dbReference type="Proteomes" id="UP000022910"/>
    </source>
</evidence>
<evidence type="ECO:0000313" key="7">
    <source>
        <dbReference type="EMBL" id="EXX50806.1"/>
    </source>
</evidence>
<comment type="caution">
    <text evidence="7">The sequence shown here is derived from an EMBL/GenBank/DDBJ whole genome shotgun (WGS) entry which is preliminary data.</text>
</comment>
<dbReference type="GO" id="GO:0003743">
    <property type="term" value="F:translation initiation factor activity"/>
    <property type="evidence" value="ECO:0007669"/>
    <property type="project" value="UniProtKB-UniRule"/>
</dbReference>
<dbReference type="PROSITE" id="PS50249">
    <property type="entry name" value="MPN"/>
    <property type="match status" value="1"/>
</dbReference>
<dbReference type="Pfam" id="PF19445">
    <property type="entry name" value="eIF3h_C"/>
    <property type="match status" value="1"/>
</dbReference>
<organism evidence="7 8">
    <name type="scientific">Rhizophagus irregularis (strain DAOM 197198w)</name>
    <name type="common">Glomus intraradices</name>
    <dbReference type="NCBI Taxonomy" id="1432141"/>
    <lineage>
        <taxon>Eukaryota</taxon>
        <taxon>Fungi</taxon>
        <taxon>Fungi incertae sedis</taxon>
        <taxon>Mucoromycota</taxon>
        <taxon>Glomeromycotina</taxon>
        <taxon>Glomeromycetes</taxon>
        <taxon>Glomerales</taxon>
        <taxon>Glomeraceae</taxon>
        <taxon>Rhizophagus</taxon>
    </lineage>
</organism>
<comment type="subunit">
    <text evidence="4">Component of the eukaryotic translation initiation factor 3 (eIF-3) complex.</text>
</comment>
<gene>
    <name evidence="7" type="ORF">RirG_267400</name>
</gene>
<dbReference type="GO" id="GO:0016282">
    <property type="term" value="C:eukaryotic 43S preinitiation complex"/>
    <property type="evidence" value="ECO:0007669"/>
    <property type="project" value="UniProtKB-UniRule"/>
</dbReference>
<dbReference type="OrthoDB" id="10265695at2759"/>
<evidence type="ECO:0000256" key="3">
    <source>
        <dbReference type="ARBA" id="ARBA00022917"/>
    </source>
</evidence>
<dbReference type="HAMAP" id="MF_03007">
    <property type="entry name" value="eIF3h"/>
    <property type="match status" value="1"/>
</dbReference>
<evidence type="ECO:0000256" key="2">
    <source>
        <dbReference type="ARBA" id="ARBA00022540"/>
    </source>
</evidence>
<dbReference type="GO" id="GO:0001732">
    <property type="term" value="P:formation of cytoplasmic translation initiation complex"/>
    <property type="evidence" value="ECO:0007669"/>
    <property type="project" value="UniProtKB-UniRule"/>
</dbReference>
<dbReference type="GO" id="GO:0000502">
    <property type="term" value="C:proteasome complex"/>
    <property type="evidence" value="ECO:0007669"/>
    <property type="project" value="UniProtKB-KW"/>
</dbReference>
<reference evidence="7 8" key="1">
    <citation type="submission" date="2014-02" db="EMBL/GenBank/DDBJ databases">
        <title>Single nucleus genome sequencing reveals high similarity among nuclei of an endomycorrhizal fungus.</title>
        <authorList>
            <person name="Lin K."/>
            <person name="Geurts R."/>
            <person name="Zhang Z."/>
            <person name="Limpens E."/>
            <person name="Saunders D.G."/>
            <person name="Mu D."/>
            <person name="Pang E."/>
            <person name="Cao H."/>
            <person name="Cha H."/>
            <person name="Lin T."/>
            <person name="Zhou Q."/>
            <person name="Shang Y."/>
            <person name="Li Y."/>
            <person name="Ivanov S."/>
            <person name="Sharma T."/>
            <person name="Velzen R.V."/>
            <person name="Ruijter N.D."/>
            <person name="Aanen D.K."/>
            <person name="Win J."/>
            <person name="Kamoun S."/>
            <person name="Bisseling T."/>
            <person name="Huang S."/>
        </authorList>
    </citation>
    <scope>NUCLEOTIDE SEQUENCE [LARGE SCALE GENOMIC DNA]</scope>
    <source>
        <strain evidence="8">DAOM197198w</strain>
    </source>
</reference>
<keyword evidence="1 4" id="KW-0963">Cytoplasm</keyword>
<dbReference type="Pfam" id="PF01398">
    <property type="entry name" value="JAB"/>
    <property type="match status" value="1"/>
</dbReference>
<dbReference type="GO" id="GO:0008237">
    <property type="term" value="F:metallopeptidase activity"/>
    <property type="evidence" value="ECO:0007669"/>
    <property type="project" value="InterPro"/>
</dbReference>
<evidence type="ECO:0000256" key="4">
    <source>
        <dbReference type="HAMAP-Rule" id="MF_03007"/>
    </source>
</evidence>
<dbReference type="PANTHER" id="PTHR10410">
    <property type="entry name" value="EUKARYOTIC TRANSLATION INITIATION FACTOR 3 -RELATED"/>
    <property type="match status" value="1"/>
</dbReference>
<dbReference type="InterPro" id="IPR037518">
    <property type="entry name" value="MPN"/>
</dbReference>
<comment type="function">
    <text evidence="4">Component of the eukaryotic translation initiation factor 3 (eIF-3) complex, which is involved in protein synthesis of a specialized repertoire of mRNAs and, together with other initiation factors, stimulates binding of mRNA and methionyl-tRNAi to the 40S ribosome. The eIF-3 complex specifically targets and initiates translation of a subset of mRNAs involved in cell proliferation.</text>
</comment>
<dbReference type="InterPro" id="IPR045810">
    <property type="entry name" value="eIF3h_C"/>
</dbReference>
<sequence length="385" mass="43720">MTSSGTPSTTKETLSNVNVTAALDVEGNVPLKSVQIDGLVVLKIIKHCREFFPNPVTGQLLGLDVNGVLEVTNCFPFPGSKADDENELVDGARYQVDMMRCLREVNVDNNTVGWYQSTYLGSFVTHKLIETQYNYQQTFNNKSVVIVHGMLDIKQYLNIFCLNQFLPANFFSLDVSRSTHGNLSLRAFRFSQAFMEAQKESKFTTESLIKNKLTFSNIFEELPITVKNSHLMTALLHSLDDYEHIIPKTTLDKETVVSPLSPNFDTLELSLDPYIEKNLEFLLEAVEEHTQEQNTYTFWQRNVGREQAKMQSALQKRKQENSSRQASGLEPLPEDDILKMYKLPAEPSRLDSLLITAQINNYCKQLNQYSGPTLGKFFMAGELQK</sequence>
<keyword evidence="3 4" id="KW-0648">Protein biosynthesis</keyword>
<keyword evidence="7" id="KW-0647">Proteasome</keyword>
<dbReference type="Gene3D" id="3.40.140.10">
    <property type="entry name" value="Cytidine Deaminase, domain 2"/>
    <property type="match status" value="1"/>
</dbReference>
<feature type="domain" description="MPN" evidence="6">
    <location>
        <begin position="34"/>
        <end position="168"/>
    </location>
</feature>
<protein>
    <recommendedName>
        <fullName evidence="4">Eukaryotic translation initiation factor 3 subunit H</fullName>
        <shortName evidence="4">eIF3h</shortName>
    </recommendedName>
</protein>
<comment type="similarity">
    <text evidence="4">Belongs to the eIF-3 subunit H family.</text>
</comment>
<feature type="region of interest" description="Disordered" evidence="5">
    <location>
        <begin position="309"/>
        <end position="331"/>
    </location>
</feature>
<dbReference type="SMART" id="SM00232">
    <property type="entry name" value="JAB_MPN"/>
    <property type="match status" value="1"/>
</dbReference>
<evidence type="ECO:0000259" key="6">
    <source>
        <dbReference type="PROSITE" id="PS50249"/>
    </source>
</evidence>
<comment type="subcellular location">
    <subcellularLocation>
        <location evidence="4">Cytoplasm</location>
    </subcellularLocation>
</comment>
<dbReference type="EMBL" id="JEMT01029769">
    <property type="protein sequence ID" value="EXX50806.1"/>
    <property type="molecule type" value="Genomic_DNA"/>
</dbReference>
<dbReference type="CDD" id="cd08065">
    <property type="entry name" value="MPN_eIF3h"/>
    <property type="match status" value="1"/>
</dbReference>
<dbReference type="InterPro" id="IPR050242">
    <property type="entry name" value="JAMM_MPN+_peptidase_M67A"/>
</dbReference>
<keyword evidence="8" id="KW-1185">Reference proteome</keyword>
<keyword evidence="2 4" id="KW-0396">Initiation factor</keyword>
<accession>A0A015JUM1</accession>
<dbReference type="GO" id="GO:0033290">
    <property type="term" value="C:eukaryotic 48S preinitiation complex"/>
    <property type="evidence" value="ECO:0007669"/>
    <property type="project" value="UniProtKB-UniRule"/>
</dbReference>
<dbReference type="GO" id="GO:0005852">
    <property type="term" value="C:eukaryotic translation initiation factor 3 complex"/>
    <property type="evidence" value="ECO:0007669"/>
    <property type="project" value="UniProtKB-UniRule"/>
</dbReference>
<name>A0A015JUM1_RHIIW</name>
<dbReference type="AlphaFoldDB" id="A0A015JUM1"/>